<evidence type="ECO:0000259" key="9">
    <source>
        <dbReference type="PROSITE" id="PS50105"/>
    </source>
</evidence>
<dbReference type="PROSITE" id="PS50105">
    <property type="entry name" value="SAM_DOMAIN"/>
    <property type="match status" value="1"/>
</dbReference>
<feature type="compositionally biased region" description="Low complexity" evidence="8">
    <location>
        <begin position="65"/>
        <end position="85"/>
    </location>
</feature>
<feature type="region of interest" description="Disordered" evidence="8">
    <location>
        <begin position="56"/>
        <end position="105"/>
    </location>
</feature>
<gene>
    <name evidence="10" type="ORF">DIURU_001243</name>
</gene>
<name>A0A642UV38_DIURU</name>
<dbReference type="GO" id="GO:0005829">
    <property type="term" value="C:cytosol"/>
    <property type="evidence" value="ECO:0007669"/>
    <property type="project" value="UniProtKB-SubCell"/>
</dbReference>
<feature type="domain" description="SAM" evidence="9">
    <location>
        <begin position="484"/>
        <end position="541"/>
    </location>
</feature>
<dbReference type="EMBL" id="SWFT01000038">
    <property type="protein sequence ID" value="KAA8906061.1"/>
    <property type="molecule type" value="Genomic_DNA"/>
</dbReference>
<protein>
    <recommendedName>
        <fullName evidence="7">RNA-binding protein VTS1</fullName>
    </recommendedName>
</protein>
<dbReference type="InterPro" id="IPR001660">
    <property type="entry name" value="SAM"/>
</dbReference>
<evidence type="ECO:0000256" key="8">
    <source>
        <dbReference type="SAM" id="MobiDB-lite"/>
    </source>
</evidence>
<sequence>MDFNTINSPSRFQRPIILSPPPLDASSQQQAALRQHSVGFNLQQEFEALNENLDLDLKENDGSEPPSADAAPPTASTATASAATSVPLTKSGSAPQPPASKLMAPSSKYGFSQDLLGSMSNPLASFSQSQALFDRPQSVNEFPALAQAATASTPSSAQAHHPGGGGSSFYPDLIAFTSWIESLAPQESLKMVDFLCNNLPIDILLTFKSKLDVHLTSYHHGAPQSGYSLPYGNQDLYSDFDAMSLASPSSQKAPLHQPKPKPNFRSQYLFADVAKNRPKSADPSIAPHTPQAGQPQSSSSSGQMSSQQMPMASSVNPLDRARSPTSHLFEKTNFLQLAAANPTSPMTGYHSMSSSAINPQSPQAPPAQTDDDLSAHTALKLGALATINSRVALDSNRKQQGHQYYRQGFEDTINRTANSSSVPLMMQRSAAPGMKTPIKSPMAMGKKSSPDHNKRPPVPVSSSALAASNSSMPLEVTNLELLSNIPAWLKLLRLHKYTDCLKDVPWEELIELDNDDLEAKGVIALGARRKLLKAFDVVKKAHSL</sequence>
<dbReference type="Proteomes" id="UP000449547">
    <property type="component" value="Unassembled WGS sequence"/>
</dbReference>
<dbReference type="GeneID" id="54779896"/>
<dbReference type="AlphaFoldDB" id="A0A642UV38"/>
<comment type="similarity">
    <text evidence="3">Belongs to the VTS1 family.</text>
</comment>
<organism evidence="10 11">
    <name type="scientific">Diutina rugosa</name>
    <name type="common">Yeast</name>
    <name type="synonym">Candida rugosa</name>
    <dbReference type="NCBI Taxonomy" id="5481"/>
    <lineage>
        <taxon>Eukaryota</taxon>
        <taxon>Fungi</taxon>
        <taxon>Dikarya</taxon>
        <taxon>Ascomycota</taxon>
        <taxon>Saccharomycotina</taxon>
        <taxon>Pichiomycetes</taxon>
        <taxon>Debaryomycetaceae</taxon>
        <taxon>Diutina</taxon>
    </lineage>
</organism>
<dbReference type="OrthoDB" id="2155283at2759"/>
<dbReference type="InterPro" id="IPR013761">
    <property type="entry name" value="SAM/pointed_sf"/>
</dbReference>
<keyword evidence="4" id="KW-0963">Cytoplasm</keyword>
<evidence type="ECO:0000256" key="3">
    <source>
        <dbReference type="ARBA" id="ARBA00007325"/>
    </source>
</evidence>
<comment type="caution">
    <text evidence="10">The sequence shown here is derived from an EMBL/GenBank/DDBJ whole genome shotgun (WGS) entry which is preliminary data.</text>
</comment>
<dbReference type="Gene3D" id="1.10.150.50">
    <property type="entry name" value="Transcription Factor, Ets-1"/>
    <property type="match status" value="1"/>
</dbReference>
<evidence type="ECO:0000313" key="11">
    <source>
        <dbReference type="Proteomes" id="UP000449547"/>
    </source>
</evidence>
<dbReference type="RefSeq" id="XP_034013974.1">
    <property type="nucleotide sequence ID" value="XM_034153766.1"/>
</dbReference>
<feature type="region of interest" description="Disordered" evidence="8">
    <location>
        <begin position="1"/>
        <end position="32"/>
    </location>
</feature>
<dbReference type="SMART" id="SM00454">
    <property type="entry name" value="SAM"/>
    <property type="match status" value="1"/>
</dbReference>
<keyword evidence="11" id="KW-1185">Reference proteome</keyword>
<dbReference type="PANTHER" id="PTHR12515">
    <property type="entry name" value="STERILE ALPHA MOTIF DOMAIN CONTAINING PROTEIN 4-RELATED"/>
    <property type="match status" value="1"/>
</dbReference>
<accession>A0A642UV38</accession>
<dbReference type="OMA" id="LHKYTDC"/>
<dbReference type="CDD" id="cd09556">
    <property type="entry name" value="SAM_VTS1_fungal"/>
    <property type="match status" value="1"/>
</dbReference>
<evidence type="ECO:0000256" key="7">
    <source>
        <dbReference type="ARBA" id="ARBA00024136"/>
    </source>
</evidence>
<dbReference type="InterPro" id="IPR037635">
    <property type="entry name" value="VTS1_SAM"/>
</dbReference>
<evidence type="ECO:0000256" key="1">
    <source>
        <dbReference type="ARBA" id="ARBA00004201"/>
    </source>
</evidence>
<evidence type="ECO:0000256" key="4">
    <source>
        <dbReference type="ARBA" id="ARBA00022490"/>
    </source>
</evidence>
<reference evidence="10 11" key="1">
    <citation type="submission" date="2019-07" db="EMBL/GenBank/DDBJ databases">
        <title>Genome assembly of two rare yeast pathogens: Diutina rugosa and Trichomonascus ciferrii.</title>
        <authorList>
            <person name="Mixao V."/>
            <person name="Saus E."/>
            <person name="Hansen A."/>
            <person name="Lass-Flor C."/>
            <person name="Gabaldon T."/>
        </authorList>
    </citation>
    <scope>NUCLEOTIDE SEQUENCE [LARGE SCALE GENOMIC DNA]</scope>
    <source>
        <strain evidence="10 11">CBS 613</strain>
    </source>
</reference>
<proteinExistence type="inferred from homology"/>
<dbReference type="VEuPathDB" id="FungiDB:DIURU_001243"/>
<evidence type="ECO:0000256" key="5">
    <source>
        <dbReference type="ARBA" id="ARBA00022884"/>
    </source>
</evidence>
<feature type="compositionally biased region" description="Polar residues" evidence="8">
    <location>
        <begin position="345"/>
        <end position="361"/>
    </location>
</feature>
<comment type="subunit">
    <text evidence="6">Monomer. Binds to RNA.</text>
</comment>
<comment type="subcellular location">
    <subcellularLocation>
        <location evidence="1">Cytoplasm</location>
        <location evidence="1">P-body</location>
    </subcellularLocation>
    <subcellularLocation>
        <location evidence="2">Cytoplasm</location>
        <location evidence="2">Cytosol</location>
    </subcellularLocation>
</comment>
<feature type="compositionally biased region" description="Polar residues" evidence="8">
    <location>
        <begin position="1"/>
        <end position="11"/>
    </location>
</feature>
<evidence type="ECO:0000256" key="6">
    <source>
        <dbReference type="ARBA" id="ARBA00024046"/>
    </source>
</evidence>
<dbReference type="GO" id="GO:0003729">
    <property type="term" value="F:mRNA binding"/>
    <property type="evidence" value="ECO:0007669"/>
    <property type="project" value="InterPro"/>
</dbReference>
<feature type="region of interest" description="Disordered" evidence="8">
    <location>
        <begin position="440"/>
        <end position="464"/>
    </location>
</feature>
<keyword evidence="5" id="KW-0694">RNA-binding</keyword>
<dbReference type="InterPro" id="IPR050897">
    <property type="entry name" value="SMAUG/VTS1_RNA-bind"/>
</dbReference>
<feature type="compositionally biased region" description="Low complexity" evidence="8">
    <location>
        <begin position="290"/>
        <end position="314"/>
    </location>
</feature>
<feature type="region of interest" description="Disordered" evidence="8">
    <location>
        <begin position="277"/>
        <end position="324"/>
    </location>
</feature>
<evidence type="ECO:0000313" key="10">
    <source>
        <dbReference type="EMBL" id="KAA8906061.1"/>
    </source>
</evidence>
<dbReference type="GO" id="GO:0000932">
    <property type="term" value="C:P-body"/>
    <property type="evidence" value="ECO:0007669"/>
    <property type="project" value="UniProtKB-SubCell"/>
</dbReference>
<dbReference type="GO" id="GO:0000289">
    <property type="term" value="P:nuclear-transcribed mRNA poly(A) tail shortening"/>
    <property type="evidence" value="ECO:0007669"/>
    <property type="project" value="TreeGrafter"/>
</dbReference>
<evidence type="ECO:0000256" key="2">
    <source>
        <dbReference type="ARBA" id="ARBA00004514"/>
    </source>
</evidence>
<dbReference type="SUPFAM" id="SSF47769">
    <property type="entry name" value="SAM/Pointed domain"/>
    <property type="match status" value="1"/>
</dbReference>
<dbReference type="Pfam" id="PF07647">
    <property type="entry name" value="SAM_2"/>
    <property type="match status" value="1"/>
</dbReference>
<dbReference type="PANTHER" id="PTHR12515:SF5">
    <property type="entry name" value="PROTEIN SMAUG"/>
    <property type="match status" value="1"/>
</dbReference>
<feature type="region of interest" description="Disordered" evidence="8">
    <location>
        <begin position="345"/>
        <end position="371"/>
    </location>
</feature>